<evidence type="ECO:0000313" key="2">
    <source>
        <dbReference type="Proteomes" id="UP001320706"/>
    </source>
</evidence>
<accession>A0ACC3S4F9</accession>
<proteinExistence type="predicted"/>
<organism evidence="1 2">
    <name type="scientific">Zalaria obscura</name>
    <dbReference type="NCBI Taxonomy" id="2024903"/>
    <lineage>
        <taxon>Eukaryota</taxon>
        <taxon>Fungi</taxon>
        <taxon>Dikarya</taxon>
        <taxon>Ascomycota</taxon>
        <taxon>Pezizomycotina</taxon>
        <taxon>Dothideomycetes</taxon>
        <taxon>Dothideomycetidae</taxon>
        <taxon>Dothideales</taxon>
        <taxon>Zalariaceae</taxon>
        <taxon>Zalaria</taxon>
    </lineage>
</organism>
<protein>
    <submittedName>
        <fullName evidence="1">Uncharacterized protein</fullName>
    </submittedName>
</protein>
<dbReference type="EMBL" id="JAMKPW020000042">
    <property type="protein sequence ID" value="KAK8196118.1"/>
    <property type="molecule type" value="Genomic_DNA"/>
</dbReference>
<evidence type="ECO:0000313" key="1">
    <source>
        <dbReference type="EMBL" id="KAK8196118.1"/>
    </source>
</evidence>
<gene>
    <name evidence="1" type="ORF">M8818_007271</name>
</gene>
<comment type="caution">
    <text evidence="1">The sequence shown here is derived from an EMBL/GenBank/DDBJ whole genome shotgun (WGS) entry which is preliminary data.</text>
</comment>
<keyword evidence="2" id="KW-1185">Reference proteome</keyword>
<sequence length="383" mass="42818">MPLGDFDEEVFESTPAWRKLQQNRPATAPLNGGDQTTPTLLERDEKKPLSPTRSSPNVHDNSPQSLNKYSSPCDTDNDSQAIITSITATESVESTEPREREVLERSISCRSIPHIPIPYETFRAHRYHNGLVALIECSKSPTIRMAVLMLSYRETHDVSFFHTYGETGLTYRRDLDGHVGIDFIGHGLRYNDSPLRTEKRSPHASLKMTVINNDYAFSTNTYCRFGETVVVDDDTKIYGVMGYISGEDMDRLLLLRRDYQNRASSMTKLRILVPTLGTSPSGTSLPPTMYNTLTDPDNAQSVGPELIIKEISWKVGLKAAKEHHDLFYAGHPIYTPWSLCTKSLLVGRQAAIEHARRLASPDESDEGERSASPVSVKSSHSST</sequence>
<name>A0ACC3S4F9_9PEZI</name>
<dbReference type="Proteomes" id="UP001320706">
    <property type="component" value="Unassembled WGS sequence"/>
</dbReference>
<reference evidence="1" key="1">
    <citation type="submission" date="2024-02" db="EMBL/GenBank/DDBJ databases">
        <title>Metagenome Assembled Genome of Zalaria obscura JY119.</title>
        <authorList>
            <person name="Vighnesh L."/>
            <person name="Jagadeeshwari U."/>
            <person name="Venkata Ramana C."/>
            <person name="Sasikala C."/>
        </authorList>
    </citation>
    <scope>NUCLEOTIDE SEQUENCE</scope>
    <source>
        <strain evidence="1">JY119</strain>
    </source>
</reference>